<comment type="caution">
    <text evidence="3">The sequence shown here is derived from an EMBL/GenBank/DDBJ whole genome shotgun (WGS) entry which is preliminary data.</text>
</comment>
<keyword evidence="1" id="KW-0472">Membrane</keyword>
<proteinExistence type="predicted"/>
<feature type="transmembrane region" description="Helical" evidence="1">
    <location>
        <begin position="96"/>
        <end position="117"/>
    </location>
</feature>
<evidence type="ECO:0000256" key="1">
    <source>
        <dbReference type="SAM" id="Phobius"/>
    </source>
</evidence>
<keyword evidence="4" id="KW-1185">Reference proteome</keyword>
<evidence type="ECO:0000313" key="3">
    <source>
        <dbReference type="EMBL" id="KII60677.1"/>
    </source>
</evidence>
<feature type="signal peptide" evidence="2">
    <location>
        <begin position="1"/>
        <end position="16"/>
    </location>
</feature>
<dbReference type="Proteomes" id="UP000031668">
    <property type="component" value="Unassembled WGS sequence"/>
</dbReference>
<keyword evidence="1" id="KW-0812">Transmembrane</keyword>
<evidence type="ECO:0000256" key="2">
    <source>
        <dbReference type="SAM" id="SignalP"/>
    </source>
</evidence>
<organism evidence="3 4">
    <name type="scientific">Thelohanellus kitauei</name>
    <name type="common">Myxosporean</name>
    <dbReference type="NCBI Taxonomy" id="669202"/>
    <lineage>
        <taxon>Eukaryota</taxon>
        <taxon>Metazoa</taxon>
        <taxon>Cnidaria</taxon>
        <taxon>Myxozoa</taxon>
        <taxon>Myxosporea</taxon>
        <taxon>Bivalvulida</taxon>
        <taxon>Platysporina</taxon>
        <taxon>Myxobolidae</taxon>
        <taxon>Thelohanellus</taxon>
    </lineage>
</organism>
<dbReference type="AlphaFoldDB" id="A0A0C2IV29"/>
<gene>
    <name evidence="3" type="ORF">RF11_11773</name>
</gene>
<keyword evidence="2" id="KW-0732">Signal</keyword>
<sequence length="174" mass="20441">MMNKIILLIFVIFAESTKSPKHQRDKHPQAKVYHEKPPKNLTNFKECMDSMFKNLCKDKTNEQCFQELCKNDAKNGEPTCCTEYPIKEHMSALSKFLIFMMCVTIFGLLFYVINMWWPIPIPIFLRNAWNTILNSLPFRNRGRHLFNSELTGGNLQRFGIQNLDFSDDEEPIEV</sequence>
<protein>
    <submittedName>
        <fullName evidence="3">Uncharacterized protein</fullName>
    </submittedName>
</protein>
<reference evidence="3 4" key="1">
    <citation type="journal article" date="2014" name="Genome Biol. Evol.">
        <title>The genome of the myxosporean Thelohanellus kitauei shows adaptations to nutrient acquisition within its fish host.</title>
        <authorList>
            <person name="Yang Y."/>
            <person name="Xiong J."/>
            <person name="Zhou Z."/>
            <person name="Huo F."/>
            <person name="Miao W."/>
            <person name="Ran C."/>
            <person name="Liu Y."/>
            <person name="Zhang J."/>
            <person name="Feng J."/>
            <person name="Wang M."/>
            <person name="Wang M."/>
            <person name="Wang L."/>
            <person name="Yao B."/>
        </authorList>
    </citation>
    <scope>NUCLEOTIDE SEQUENCE [LARGE SCALE GENOMIC DNA]</scope>
    <source>
        <strain evidence="3">Wuqing</strain>
    </source>
</reference>
<evidence type="ECO:0000313" key="4">
    <source>
        <dbReference type="Proteomes" id="UP000031668"/>
    </source>
</evidence>
<name>A0A0C2IV29_THEKT</name>
<feature type="chain" id="PRO_5002150777" evidence="2">
    <location>
        <begin position="17"/>
        <end position="174"/>
    </location>
</feature>
<dbReference type="EMBL" id="JWZT01005524">
    <property type="protein sequence ID" value="KII60677.1"/>
    <property type="molecule type" value="Genomic_DNA"/>
</dbReference>
<accession>A0A0C2IV29</accession>
<keyword evidence="1" id="KW-1133">Transmembrane helix</keyword>